<accession>A0A915D557</accession>
<reference evidence="2" key="1">
    <citation type="submission" date="2022-11" db="UniProtKB">
        <authorList>
            <consortium name="WormBaseParasite"/>
        </authorList>
    </citation>
    <scope>IDENTIFICATION</scope>
</reference>
<name>A0A915D557_9BILA</name>
<dbReference type="SUPFAM" id="SSF50621">
    <property type="entry name" value="Alanine racemase C-terminal domain-like"/>
    <property type="match status" value="1"/>
</dbReference>
<sequence length="81" mass="9513">MRKLRVGDWIYYPHMGAYTSASSSRFNGFRGPTPYYVMNDCTWQTLYGSNKDGKKKRKAVFNQPVNKDQFNHQILALFNKQ</sequence>
<dbReference type="WBParaSite" id="jg15494">
    <property type="protein sequence ID" value="jg15494"/>
    <property type="gene ID" value="jg15494"/>
</dbReference>
<dbReference type="AlphaFoldDB" id="A0A915D557"/>
<dbReference type="Gene3D" id="2.40.37.10">
    <property type="entry name" value="Lyase, Ornithine Decarboxylase, Chain A, domain 1"/>
    <property type="match status" value="1"/>
</dbReference>
<organism evidence="1 2">
    <name type="scientific">Ditylenchus dipsaci</name>
    <dbReference type="NCBI Taxonomy" id="166011"/>
    <lineage>
        <taxon>Eukaryota</taxon>
        <taxon>Metazoa</taxon>
        <taxon>Ecdysozoa</taxon>
        <taxon>Nematoda</taxon>
        <taxon>Chromadorea</taxon>
        <taxon>Rhabditida</taxon>
        <taxon>Tylenchina</taxon>
        <taxon>Tylenchomorpha</taxon>
        <taxon>Sphaerularioidea</taxon>
        <taxon>Anguinidae</taxon>
        <taxon>Anguininae</taxon>
        <taxon>Ditylenchus</taxon>
    </lineage>
</organism>
<protein>
    <submittedName>
        <fullName evidence="2">Ornithine decarboxylase</fullName>
    </submittedName>
</protein>
<keyword evidence="1" id="KW-1185">Reference proteome</keyword>
<dbReference type="Proteomes" id="UP000887574">
    <property type="component" value="Unplaced"/>
</dbReference>
<dbReference type="InterPro" id="IPR009006">
    <property type="entry name" value="Ala_racemase/Decarboxylase_C"/>
</dbReference>
<dbReference type="GO" id="GO:0003824">
    <property type="term" value="F:catalytic activity"/>
    <property type="evidence" value="ECO:0007669"/>
    <property type="project" value="InterPro"/>
</dbReference>
<proteinExistence type="predicted"/>
<evidence type="ECO:0000313" key="1">
    <source>
        <dbReference type="Proteomes" id="UP000887574"/>
    </source>
</evidence>
<evidence type="ECO:0000313" key="2">
    <source>
        <dbReference type="WBParaSite" id="jg15494"/>
    </source>
</evidence>